<gene>
    <name evidence="1" type="ORF">BVRB_036250</name>
</gene>
<dbReference type="Gramene" id="KMS65412">
    <property type="protein sequence ID" value="KMS65412"/>
    <property type="gene ID" value="BVRB_036250"/>
</dbReference>
<keyword evidence="2" id="KW-1185">Reference proteome</keyword>
<evidence type="ECO:0000313" key="1">
    <source>
        <dbReference type="EMBL" id="KMS65412.1"/>
    </source>
</evidence>
<dbReference type="Proteomes" id="UP000035740">
    <property type="component" value="Unassembled WGS sequence"/>
</dbReference>
<protein>
    <submittedName>
        <fullName evidence="1">Uncharacterized protein</fullName>
    </submittedName>
</protein>
<reference evidence="1 2" key="1">
    <citation type="journal article" date="2014" name="Nature">
        <title>The genome of the recently domesticated crop plant sugar beet (Beta vulgaris).</title>
        <authorList>
            <person name="Dohm J.C."/>
            <person name="Minoche A.E."/>
            <person name="Holtgrawe D."/>
            <person name="Capella-Gutierrez S."/>
            <person name="Zakrzewski F."/>
            <person name="Tafer H."/>
            <person name="Rupp O."/>
            <person name="Sorensen T.R."/>
            <person name="Stracke R."/>
            <person name="Reinhardt R."/>
            <person name="Goesmann A."/>
            <person name="Kraft T."/>
            <person name="Schulz B."/>
            <person name="Stadler P.F."/>
            <person name="Schmidt T."/>
            <person name="Gabaldon T."/>
            <person name="Lehrach H."/>
            <person name="Weisshaar B."/>
            <person name="Himmelbauer H."/>
        </authorList>
    </citation>
    <scope>NUCLEOTIDE SEQUENCE [LARGE SCALE GENOMIC DNA]</scope>
    <source>
        <tissue evidence="1">Taproot</tissue>
    </source>
</reference>
<accession>A0A0J7YPE4</accession>
<proteinExistence type="predicted"/>
<name>A0A0J7YPE4_BETVV</name>
<dbReference type="AlphaFoldDB" id="A0A0J7YPE4"/>
<dbReference type="EMBL" id="KQ109119">
    <property type="protein sequence ID" value="KMS65412.1"/>
    <property type="molecule type" value="Genomic_DNA"/>
</dbReference>
<sequence length="30" mass="3586">IMAFIGVDWDLYESLDDCGAFRWIDSFIMR</sequence>
<organism evidence="1 2">
    <name type="scientific">Beta vulgaris subsp. vulgaris</name>
    <name type="common">Beet</name>
    <dbReference type="NCBI Taxonomy" id="3555"/>
    <lineage>
        <taxon>Eukaryota</taxon>
        <taxon>Viridiplantae</taxon>
        <taxon>Streptophyta</taxon>
        <taxon>Embryophyta</taxon>
        <taxon>Tracheophyta</taxon>
        <taxon>Spermatophyta</taxon>
        <taxon>Magnoliopsida</taxon>
        <taxon>eudicotyledons</taxon>
        <taxon>Gunneridae</taxon>
        <taxon>Pentapetalae</taxon>
        <taxon>Caryophyllales</taxon>
        <taxon>Chenopodiaceae</taxon>
        <taxon>Betoideae</taxon>
        <taxon>Beta</taxon>
    </lineage>
</organism>
<evidence type="ECO:0000313" key="2">
    <source>
        <dbReference type="Proteomes" id="UP000035740"/>
    </source>
</evidence>
<feature type="non-terminal residue" evidence="1">
    <location>
        <position position="1"/>
    </location>
</feature>